<dbReference type="OrthoDB" id="9815939at2"/>
<feature type="domain" description="Contractile injection system tube protein N-terminal" evidence="1">
    <location>
        <begin position="7"/>
        <end position="174"/>
    </location>
</feature>
<organism evidence="2 3">
    <name type="scientific">Aquiflexum balticum DSM 16537</name>
    <dbReference type="NCBI Taxonomy" id="758820"/>
    <lineage>
        <taxon>Bacteria</taxon>
        <taxon>Pseudomonadati</taxon>
        <taxon>Bacteroidota</taxon>
        <taxon>Cytophagia</taxon>
        <taxon>Cytophagales</taxon>
        <taxon>Cyclobacteriaceae</taxon>
        <taxon>Aquiflexum</taxon>
    </lineage>
</organism>
<dbReference type="Pfam" id="PF19266">
    <property type="entry name" value="CIS_tube"/>
    <property type="match status" value="1"/>
</dbReference>
<proteinExistence type="predicted"/>
<dbReference type="EMBL" id="LT838813">
    <property type="protein sequence ID" value="SMD41972.1"/>
    <property type="molecule type" value="Genomic_DNA"/>
</dbReference>
<dbReference type="InterPro" id="IPR045361">
    <property type="entry name" value="CIS_tube_prot_N"/>
</dbReference>
<sequence>MLDFGHKVEKLYVQPYRDAEFSQPVPENKFSALINPATYNISYKFEFDDSQAPGTSATNMKFNRILPRDFNFDFLFDGTGVVKDMSVLSLGIANPFAEPVTVTEQIEAFKRKIIDYQSDRHRPYYLKIHWGELLFKGVLKQMDIEYKVFAPDGKPIRAMAKCQFAESIADVQRAAEENRESPDITHERNFNATDRLDHLTFKIYEKDEPYIQVAEFNGLDGFRKIAAGTKIYFPPIEK</sequence>
<evidence type="ECO:0000259" key="1">
    <source>
        <dbReference type="Pfam" id="PF19266"/>
    </source>
</evidence>
<dbReference type="STRING" id="758820.SAMN00777080_0508"/>
<protein>
    <recommendedName>
        <fullName evidence="1">Contractile injection system tube protein N-terminal domain-containing protein</fullName>
    </recommendedName>
</protein>
<accession>A0A1W2H014</accession>
<evidence type="ECO:0000313" key="3">
    <source>
        <dbReference type="Proteomes" id="UP000192333"/>
    </source>
</evidence>
<evidence type="ECO:0000313" key="2">
    <source>
        <dbReference type="EMBL" id="SMD41972.1"/>
    </source>
</evidence>
<keyword evidence="3" id="KW-1185">Reference proteome</keyword>
<dbReference type="RefSeq" id="WP_084118824.1">
    <property type="nucleotide sequence ID" value="NZ_LT838813.1"/>
</dbReference>
<reference evidence="3" key="1">
    <citation type="submission" date="2017-04" db="EMBL/GenBank/DDBJ databases">
        <authorList>
            <person name="Varghese N."/>
            <person name="Submissions S."/>
        </authorList>
    </citation>
    <scope>NUCLEOTIDE SEQUENCE [LARGE SCALE GENOMIC DNA]</scope>
    <source>
        <strain evidence="3">DSM 16537</strain>
    </source>
</reference>
<gene>
    <name evidence="2" type="ORF">SAMN00777080_0508</name>
</gene>
<dbReference type="Proteomes" id="UP000192333">
    <property type="component" value="Chromosome I"/>
</dbReference>
<dbReference type="AlphaFoldDB" id="A0A1W2H014"/>
<name>A0A1W2H014_9BACT</name>